<evidence type="ECO:0000256" key="1">
    <source>
        <dbReference type="SAM" id="MobiDB-lite"/>
    </source>
</evidence>
<sequence length="88" mass="8879">MTGVAWVGVLPRVTALLGRSSFRPGGPSDLPGRGKRERAEGRGRAEVTENAARQAGSGEWGVGLGAGVARSSGLAHMGGTGGNMGHRL</sequence>
<accession>A0ABP8D035</accession>
<feature type="compositionally biased region" description="Basic and acidic residues" evidence="1">
    <location>
        <begin position="32"/>
        <end position="47"/>
    </location>
</feature>
<dbReference type="EMBL" id="BAABAT010000002">
    <property type="protein sequence ID" value="GAA4245539.1"/>
    <property type="molecule type" value="Genomic_DNA"/>
</dbReference>
<name>A0ABP8D035_9ACTN</name>
<feature type="region of interest" description="Disordered" evidence="1">
    <location>
        <begin position="18"/>
        <end position="61"/>
    </location>
</feature>
<reference evidence="3" key="1">
    <citation type="journal article" date="2019" name="Int. J. Syst. Evol. Microbiol.">
        <title>The Global Catalogue of Microorganisms (GCM) 10K type strain sequencing project: providing services to taxonomists for standard genome sequencing and annotation.</title>
        <authorList>
            <consortium name="The Broad Institute Genomics Platform"/>
            <consortium name="The Broad Institute Genome Sequencing Center for Infectious Disease"/>
            <person name="Wu L."/>
            <person name="Ma J."/>
        </authorList>
    </citation>
    <scope>NUCLEOTIDE SEQUENCE [LARGE SCALE GENOMIC DNA]</scope>
    <source>
        <strain evidence="3">JCM 17441</strain>
    </source>
</reference>
<comment type="caution">
    <text evidence="2">The sequence shown here is derived from an EMBL/GenBank/DDBJ whole genome shotgun (WGS) entry which is preliminary data.</text>
</comment>
<organism evidence="2 3">
    <name type="scientific">Dactylosporangium darangshiense</name>
    <dbReference type="NCBI Taxonomy" id="579108"/>
    <lineage>
        <taxon>Bacteria</taxon>
        <taxon>Bacillati</taxon>
        <taxon>Actinomycetota</taxon>
        <taxon>Actinomycetes</taxon>
        <taxon>Micromonosporales</taxon>
        <taxon>Micromonosporaceae</taxon>
        <taxon>Dactylosporangium</taxon>
    </lineage>
</organism>
<evidence type="ECO:0000313" key="3">
    <source>
        <dbReference type="Proteomes" id="UP001500620"/>
    </source>
</evidence>
<protein>
    <submittedName>
        <fullName evidence="2">Uncharacterized protein</fullName>
    </submittedName>
</protein>
<dbReference type="Proteomes" id="UP001500620">
    <property type="component" value="Unassembled WGS sequence"/>
</dbReference>
<gene>
    <name evidence="2" type="ORF">GCM10022255_013350</name>
</gene>
<proteinExistence type="predicted"/>
<evidence type="ECO:0000313" key="2">
    <source>
        <dbReference type="EMBL" id="GAA4245539.1"/>
    </source>
</evidence>
<keyword evidence="3" id="KW-1185">Reference proteome</keyword>